<dbReference type="Gene3D" id="3.60.21.10">
    <property type="match status" value="1"/>
</dbReference>
<dbReference type="GO" id="GO:0016787">
    <property type="term" value="F:hydrolase activity"/>
    <property type="evidence" value="ECO:0007669"/>
    <property type="project" value="InterPro"/>
</dbReference>
<gene>
    <name evidence="2" type="ORF">H9865_09765</name>
</gene>
<feature type="domain" description="Calcineurin-like phosphoesterase" evidence="1">
    <location>
        <begin position="2"/>
        <end position="163"/>
    </location>
</feature>
<protein>
    <submittedName>
        <fullName evidence="2">Metallophosphoesterase</fullName>
    </submittedName>
</protein>
<dbReference type="SUPFAM" id="SSF56300">
    <property type="entry name" value="Metallo-dependent phosphatases"/>
    <property type="match status" value="1"/>
</dbReference>
<proteinExistence type="predicted"/>
<reference evidence="2" key="2">
    <citation type="submission" date="2021-04" db="EMBL/GenBank/DDBJ databases">
        <authorList>
            <person name="Gilroy R."/>
        </authorList>
    </citation>
    <scope>NUCLEOTIDE SEQUENCE</scope>
    <source>
        <strain evidence="2">2239</strain>
    </source>
</reference>
<reference evidence="2" key="1">
    <citation type="journal article" date="2021" name="PeerJ">
        <title>Extensive microbial diversity within the chicken gut microbiome revealed by metagenomics and culture.</title>
        <authorList>
            <person name="Gilroy R."/>
            <person name="Ravi A."/>
            <person name="Getino M."/>
            <person name="Pursley I."/>
            <person name="Horton D.L."/>
            <person name="Alikhan N.F."/>
            <person name="Baker D."/>
            <person name="Gharbi K."/>
            <person name="Hall N."/>
            <person name="Watson M."/>
            <person name="Adriaenssens E.M."/>
            <person name="Foster-Nyarko E."/>
            <person name="Jarju S."/>
            <person name="Secka A."/>
            <person name="Antonio M."/>
            <person name="Oren A."/>
            <person name="Chaudhuri R.R."/>
            <person name="La Ragione R."/>
            <person name="Hildebrand F."/>
            <person name="Pallen M.J."/>
        </authorList>
    </citation>
    <scope>NUCLEOTIDE SEQUENCE</scope>
    <source>
        <strain evidence="2">2239</strain>
    </source>
</reference>
<dbReference type="AlphaFoldDB" id="A0A9D1V5H4"/>
<evidence type="ECO:0000313" key="3">
    <source>
        <dbReference type="Proteomes" id="UP000824193"/>
    </source>
</evidence>
<dbReference type="Proteomes" id="UP000824193">
    <property type="component" value="Unassembled WGS sequence"/>
</dbReference>
<evidence type="ECO:0000313" key="2">
    <source>
        <dbReference type="EMBL" id="HIX06361.1"/>
    </source>
</evidence>
<dbReference type="InterPro" id="IPR029052">
    <property type="entry name" value="Metallo-depent_PP-like"/>
</dbReference>
<dbReference type="InterPro" id="IPR004843">
    <property type="entry name" value="Calcineurin-like_PHP"/>
</dbReference>
<dbReference type="Pfam" id="PF00149">
    <property type="entry name" value="Metallophos"/>
    <property type="match status" value="1"/>
</dbReference>
<organism evidence="2 3">
    <name type="scientific">Candidatus Allofournierella pullicola</name>
    <dbReference type="NCBI Taxonomy" id="2838596"/>
    <lineage>
        <taxon>Bacteria</taxon>
        <taxon>Bacillati</taxon>
        <taxon>Bacillota</taxon>
        <taxon>Clostridia</taxon>
        <taxon>Eubacteriales</taxon>
        <taxon>Oscillospiraceae</taxon>
        <taxon>Allofournierella</taxon>
    </lineage>
</organism>
<evidence type="ECO:0000259" key="1">
    <source>
        <dbReference type="Pfam" id="PF00149"/>
    </source>
</evidence>
<sequence>MIYVTGDLHGDIERFADKTIKKLKKGDTLIVLGDFGFLWSGDKAEQKHLKWLAKRRYRLLFIDGCHENFDLLRDYPVEDFMGGRARHIGGNLYYIQRGSVLDIEGKKLLCFGGAESWDKEDREEGVNWWRAELPTSDELEYCVESLKAAGGEVDYILTHDAPLQILEFTQLMRGQPNWLHNFFDQVMKTTRYKKWLFGRYHKDLNYSPKVQAVFLKVVPLE</sequence>
<dbReference type="EMBL" id="DXFW01000034">
    <property type="protein sequence ID" value="HIX06361.1"/>
    <property type="molecule type" value="Genomic_DNA"/>
</dbReference>
<name>A0A9D1V5H4_9FIRM</name>
<comment type="caution">
    <text evidence="2">The sequence shown here is derived from an EMBL/GenBank/DDBJ whole genome shotgun (WGS) entry which is preliminary data.</text>
</comment>
<accession>A0A9D1V5H4</accession>